<reference evidence="3" key="1">
    <citation type="submission" date="2022-11" db="UniProtKB">
        <authorList>
            <consortium name="WormBaseParasite"/>
        </authorList>
    </citation>
    <scope>IDENTIFICATION</scope>
</reference>
<evidence type="ECO:0000313" key="3">
    <source>
        <dbReference type="WBParaSite" id="Gr19_v10_g9559.t1"/>
    </source>
</evidence>
<name>A0A914IG38_GLORO</name>
<dbReference type="Proteomes" id="UP000887572">
    <property type="component" value="Unplaced"/>
</dbReference>
<sequence>MYKVDDLPMENRQKTFLGILINILFFIAEALYVPCFVAIWRNMKESCYKIMFVLGVTDLCALWVCAFETGIFAILGSVFCSFPTFIYISGMIGNATYAMETSLTIILAVNRCLLFAAPKFEGFFFYGWHLHGESFHNKLGIIHDLTFQQNDFFASVSNFLSEHCHLFVLCVNELCFGAKMDLLFEHFHVDVLPWNSTDYLPNNESNYSS</sequence>
<organism evidence="2 3">
    <name type="scientific">Globodera rostochiensis</name>
    <name type="common">Golden nematode worm</name>
    <name type="synonym">Heterodera rostochiensis</name>
    <dbReference type="NCBI Taxonomy" id="31243"/>
    <lineage>
        <taxon>Eukaryota</taxon>
        <taxon>Metazoa</taxon>
        <taxon>Ecdysozoa</taxon>
        <taxon>Nematoda</taxon>
        <taxon>Chromadorea</taxon>
        <taxon>Rhabditida</taxon>
        <taxon>Tylenchina</taxon>
        <taxon>Tylenchomorpha</taxon>
        <taxon>Tylenchoidea</taxon>
        <taxon>Heteroderidae</taxon>
        <taxon>Heteroderinae</taxon>
        <taxon>Globodera</taxon>
    </lineage>
</organism>
<dbReference type="Pfam" id="PF10321">
    <property type="entry name" value="7TM_GPCR_Srt"/>
    <property type="match status" value="1"/>
</dbReference>
<keyword evidence="1" id="KW-1133">Transmembrane helix</keyword>
<dbReference type="SUPFAM" id="SSF81321">
    <property type="entry name" value="Family A G protein-coupled receptor-like"/>
    <property type="match status" value="1"/>
</dbReference>
<feature type="transmembrane region" description="Helical" evidence="1">
    <location>
        <begin position="16"/>
        <end position="40"/>
    </location>
</feature>
<dbReference type="PANTHER" id="PTHR23021:SF11">
    <property type="entry name" value="SERPENTINE RECEPTOR, CLASS T"/>
    <property type="match status" value="1"/>
</dbReference>
<dbReference type="WBParaSite" id="Gr19_v10_g9559.t1">
    <property type="protein sequence ID" value="Gr19_v10_g9559.t1"/>
    <property type="gene ID" value="Gr19_v10_g9559"/>
</dbReference>
<keyword evidence="1" id="KW-0472">Membrane</keyword>
<evidence type="ECO:0000256" key="1">
    <source>
        <dbReference type="SAM" id="Phobius"/>
    </source>
</evidence>
<dbReference type="AlphaFoldDB" id="A0A914IG38"/>
<accession>A0A914IG38</accession>
<dbReference type="InterPro" id="IPR019425">
    <property type="entry name" value="7TM_GPCR_serpentine_rcpt_Srt"/>
</dbReference>
<protein>
    <submittedName>
        <fullName evidence="3">7TM GPCR serpentine receptor class x (Srx) domain-containing protein</fullName>
    </submittedName>
</protein>
<evidence type="ECO:0000313" key="2">
    <source>
        <dbReference type="Proteomes" id="UP000887572"/>
    </source>
</evidence>
<dbReference type="PANTHER" id="PTHR23021">
    <property type="entry name" value="SERPENTINE RECEPTOR, CLASS T"/>
    <property type="match status" value="1"/>
</dbReference>
<proteinExistence type="predicted"/>
<feature type="transmembrane region" description="Helical" evidence="1">
    <location>
        <begin position="52"/>
        <end position="79"/>
    </location>
</feature>
<keyword evidence="2" id="KW-1185">Reference proteome</keyword>
<keyword evidence="1" id="KW-0812">Transmembrane</keyword>